<feature type="signal peptide" evidence="1">
    <location>
        <begin position="1"/>
        <end position="29"/>
    </location>
</feature>
<organism evidence="2 3">
    <name type="scientific">Synoicihabitans lomoniglobus</name>
    <dbReference type="NCBI Taxonomy" id="2909285"/>
    <lineage>
        <taxon>Bacteria</taxon>
        <taxon>Pseudomonadati</taxon>
        <taxon>Verrucomicrobiota</taxon>
        <taxon>Opitutia</taxon>
        <taxon>Opitutales</taxon>
        <taxon>Opitutaceae</taxon>
        <taxon>Synoicihabitans</taxon>
    </lineage>
</organism>
<dbReference type="KEGG" id="slom:PXH66_21025"/>
<dbReference type="AlphaFoldDB" id="A0AAF0CNQ5"/>
<keyword evidence="1" id="KW-0732">Signal</keyword>
<keyword evidence="3" id="KW-1185">Reference proteome</keyword>
<reference evidence="2" key="1">
    <citation type="submission" date="2023-03" db="EMBL/GenBank/DDBJ databases">
        <title>Lomoglobus Profundus gen. nov., sp. nov., a novel member of the phylum Verrucomicrobia, isolated from deep-marine sediment of South China Sea.</title>
        <authorList>
            <person name="Ahmad T."/>
            <person name="Ishaq S.E."/>
            <person name="Wang F."/>
        </authorList>
    </citation>
    <scope>NUCLEOTIDE SEQUENCE</scope>
    <source>
        <strain evidence="2">LMO-M01</strain>
    </source>
</reference>
<gene>
    <name evidence="2" type="ORF">PXH66_21025</name>
</gene>
<evidence type="ECO:0000313" key="3">
    <source>
        <dbReference type="Proteomes" id="UP001218638"/>
    </source>
</evidence>
<dbReference type="InterPro" id="IPR019619">
    <property type="entry name" value="DUF2490"/>
</dbReference>
<dbReference type="EMBL" id="CP119075">
    <property type="protein sequence ID" value="WED64836.1"/>
    <property type="molecule type" value="Genomic_DNA"/>
</dbReference>
<feature type="chain" id="PRO_5042279466" evidence="1">
    <location>
        <begin position="30"/>
        <end position="231"/>
    </location>
</feature>
<dbReference type="RefSeq" id="WP_330931899.1">
    <property type="nucleotide sequence ID" value="NZ_CP119075.1"/>
</dbReference>
<protein>
    <submittedName>
        <fullName evidence="2">DUF2490 domain-containing protein</fullName>
    </submittedName>
</protein>
<accession>A0AAF0CNQ5</accession>
<evidence type="ECO:0000313" key="2">
    <source>
        <dbReference type="EMBL" id="WED64836.1"/>
    </source>
</evidence>
<name>A0AAF0CNQ5_9BACT</name>
<dbReference type="Pfam" id="PF10677">
    <property type="entry name" value="DUF2490"/>
    <property type="match status" value="1"/>
</dbReference>
<evidence type="ECO:0000256" key="1">
    <source>
        <dbReference type="SAM" id="SignalP"/>
    </source>
</evidence>
<proteinExistence type="predicted"/>
<dbReference type="Proteomes" id="UP001218638">
    <property type="component" value="Chromosome"/>
</dbReference>
<sequence length="231" mass="26660">MKTTHRLRGRTALTSGLMLSLLWPVLARADDFQSWTGLFVQQTLDAKTSVTWRAEPRFTDDASYLGTVFLRAAVARTYNRSTKWTADLTYIDARSEDPVTGDTRHGEQFWVGGGHTSRWWLSEQWGVALRQSLRARWLDGQDSPNIVSRHYGEVAWRPTRPGYFQGVYAGAEGFVEYANDTRPEYRLTPFGVRLRPTEHTSLSVFYLIRARKYGSDWRRANVIGTYLTWRI</sequence>